<evidence type="ECO:0000313" key="3">
    <source>
        <dbReference type="Proteomes" id="UP001153269"/>
    </source>
</evidence>
<protein>
    <submittedName>
        <fullName evidence="2">Uncharacterized protein</fullName>
    </submittedName>
</protein>
<proteinExistence type="predicted"/>
<keyword evidence="3" id="KW-1185">Reference proteome</keyword>
<feature type="compositionally biased region" description="Basic and acidic residues" evidence="1">
    <location>
        <begin position="78"/>
        <end position="87"/>
    </location>
</feature>
<name>A0A9N7YGQ5_PLEPL</name>
<comment type="caution">
    <text evidence="2">The sequence shown here is derived from an EMBL/GenBank/DDBJ whole genome shotgun (WGS) entry which is preliminary data.</text>
</comment>
<evidence type="ECO:0000313" key="2">
    <source>
        <dbReference type="EMBL" id="CAB1424921.1"/>
    </source>
</evidence>
<feature type="region of interest" description="Disordered" evidence="1">
    <location>
        <begin position="29"/>
        <end position="50"/>
    </location>
</feature>
<gene>
    <name evidence="2" type="ORF">PLEPLA_LOCUS12850</name>
</gene>
<sequence length="224" mass="24919">MGSLCLLARETACVSTNCDQISPGLFQFNDSTGLRGQNPPPPDELQRDTSGGNSWLRSFYRISNIVFVNLWHARKQEEENPASRDTNHTNSSCSSHISHKEQEPDHMSGETRSVCSIRMVAGDGGSYTEVNRPGRLLHLFSSRSPGIPIEVITFFLPGVQYPVFGCCEGRYVWLESGKMMNVLHILHLHFHQEETLDPRTLSRATAGVSQPQALTLPLLLAVSR</sequence>
<dbReference type="EMBL" id="CADEAL010000765">
    <property type="protein sequence ID" value="CAB1424921.1"/>
    <property type="molecule type" value="Genomic_DNA"/>
</dbReference>
<dbReference type="Proteomes" id="UP001153269">
    <property type="component" value="Unassembled WGS sequence"/>
</dbReference>
<feature type="region of interest" description="Disordered" evidence="1">
    <location>
        <begin position="78"/>
        <end position="111"/>
    </location>
</feature>
<evidence type="ECO:0000256" key="1">
    <source>
        <dbReference type="SAM" id="MobiDB-lite"/>
    </source>
</evidence>
<accession>A0A9N7YGQ5</accession>
<reference evidence="2" key="1">
    <citation type="submission" date="2020-03" db="EMBL/GenBank/DDBJ databases">
        <authorList>
            <person name="Weist P."/>
        </authorList>
    </citation>
    <scope>NUCLEOTIDE SEQUENCE</scope>
</reference>
<organism evidence="2 3">
    <name type="scientific">Pleuronectes platessa</name>
    <name type="common">European plaice</name>
    <dbReference type="NCBI Taxonomy" id="8262"/>
    <lineage>
        <taxon>Eukaryota</taxon>
        <taxon>Metazoa</taxon>
        <taxon>Chordata</taxon>
        <taxon>Craniata</taxon>
        <taxon>Vertebrata</taxon>
        <taxon>Euteleostomi</taxon>
        <taxon>Actinopterygii</taxon>
        <taxon>Neopterygii</taxon>
        <taxon>Teleostei</taxon>
        <taxon>Neoteleostei</taxon>
        <taxon>Acanthomorphata</taxon>
        <taxon>Carangaria</taxon>
        <taxon>Pleuronectiformes</taxon>
        <taxon>Pleuronectoidei</taxon>
        <taxon>Pleuronectidae</taxon>
        <taxon>Pleuronectes</taxon>
    </lineage>
</organism>
<dbReference type="AlphaFoldDB" id="A0A9N7YGQ5"/>
<feature type="compositionally biased region" description="Basic and acidic residues" evidence="1">
    <location>
        <begin position="98"/>
        <end position="109"/>
    </location>
</feature>